<gene>
    <name evidence="2" type="ORF">FGL95_12615</name>
</gene>
<sequence length="216" mass="20685">MNRSRLAGTVVVAATATALACGTAHAAPAEPVPPTPNSVVRLAIPVAPGVNYYAQGGDAALQTPWGTVSLSPGLHVSVQDERGNPVLGEPRNAGVNLDAAQSVVATADVPGVHPVDADAVPTIDPVTKFETALATFSLNVGTAVTVGAMVGGVGGAALGCVIPGLAGAAVALVGAIPACIIGAATVGGLGAVIGGAALGIPVAIVSGVQMAQTLSQ</sequence>
<dbReference type="EMBL" id="VCQU01000004">
    <property type="protein sequence ID" value="NMN95876.1"/>
    <property type="molecule type" value="Genomic_DNA"/>
</dbReference>
<feature type="signal peptide" evidence="1">
    <location>
        <begin position="1"/>
        <end position="26"/>
    </location>
</feature>
<proteinExistence type="predicted"/>
<feature type="chain" id="PRO_5032904856" evidence="1">
    <location>
        <begin position="27"/>
        <end position="216"/>
    </location>
</feature>
<dbReference type="Proteomes" id="UP000535543">
    <property type="component" value="Unassembled WGS sequence"/>
</dbReference>
<evidence type="ECO:0000256" key="1">
    <source>
        <dbReference type="SAM" id="SignalP"/>
    </source>
</evidence>
<evidence type="ECO:0000313" key="3">
    <source>
        <dbReference type="Proteomes" id="UP000535543"/>
    </source>
</evidence>
<dbReference type="AlphaFoldDB" id="A0A848KDP4"/>
<keyword evidence="1" id="KW-0732">Signal</keyword>
<keyword evidence="3" id="KW-1185">Reference proteome</keyword>
<protein>
    <submittedName>
        <fullName evidence="2">Uncharacterized protein</fullName>
    </submittedName>
</protein>
<accession>A0A848KDP4</accession>
<name>A0A848KDP4_9NOCA</name>
<organism evidence="2 3">
    <name type="scientific">Antrihabitans stalactiti</name>
    <dbReference type="NCBI Taxonomy" id="2584121"/>
    <lineage>
        <taxon>Bacteria</taxon>
        <taxon>Bacillati</taxon>
        <taxon>Actinomycetota</taxon>
        <taxon>Actinomycetes</taxon>
        <taxon>Mycobacteriales</taxon>
        <taxon>Nocardiaceae</taxon>
        <taxon>Antrihabitans</taxon>
    </lineage>
</organism>
<comment type="caution">
    <text evidence="2">The sequence shown here is derived from an EMBL/GenBank/DDBJ whole genome shotgun (WGS) entry which is preliminary data.</text>
</comment>
<reference evidence="2 3" key="2">
    <citation type="submission" date="2020-06" db="EMBL/GenBank/DDBJ databases">
        <title>Antribacter stalactiti gen. nov., sp. nov., a new member of the family Nacardiaceae isolated from a cave.</title>
        <authorList>
            <person name="Kim I.S."/>
        </authorList>
    </citation>
    <scope>NUCLEOTIDE SEQUENCE [LARGE SCALE GENOMIC DNA]</scope>
    <source>
        <strain evidence="2 3">YC2-7</strain>
    </source>
</reference>
<evidence type="ECO:0000313" key="2">
    <source>
        <dbReference type="EMBL" id="NMN95876.1"/>
    </source>
</evidence>
<reference evidence="2 3" key="1">
    <citation type="submission" date="2019-05" db="EMBL/GenBank/DDBJ databases">
        <authorList>
            <person name="Lee S.D."/>
        </authorList>
    </citation>
    <scope>NUCLEOTIDE SEQUENCE [LARGE SCALE GENOMIC DNA]</scope>
    <source>
        <strain evidence="2 3">YC2-7</strain>
    </source>
</reference>
<dbReference type="PROSITE" id="PS51257">
    <property type="entry name" value="PROKAR_LIPOPROTEIN"/>
    <property type="match status" value="1"/>
</dbReference>
<dbReference type="RefSeq" id="WP_169587260.1">
    <property type="nucleotide sequence ID" value="NZ_VCQU01000004.1"/>
</dbReference>